<keyword evidence="2" id="KW-1185">Reference proteome</keyword>
<gene>
    <name evidence="1" type="ORF">RAS12_30785</name>
</gene>
<organism evidence="1 2">
    <name type="scientific">Achromobacter seleniivolatilans</name>
    <dbReference type="NCBI Taxonomy" id="3047478"/>
    <lineage>
        <taxon>Bacteria</taxon>
        <taxon>Pseudomonadati</taxon>
        <taxon>Pseudomonadota</taxon>
        <taxon>Betaproteobacteria</taxon>
        <taxon>Burkholderiales</taxon>
        <taxon>Alcaligenaceae</taxon>
        <taxon>Achromobacter</taxon>
    </lineage>
</organism>
<dbReference type="RefSeq" id="WP_306952012.1">
    <property type="nucleotide sequence ID" value="NZ_CP132977.1"/>
</dbReference>
<reference evidence="1 2" key="1">
    <citation type="submission" date="2023-08" db="EMBL/GenBank/DDBJ databases">
        <title>Achromobacter seleniivolatilans sp. nov., isolated from seleniferous soil.</title>
        <authorList>
            <person name="Zhang S."/>
            <person name="Li K."/>
            <person name="Peng J."/>
            <person name="Zhao Q."/>
            <person name="Wang H."/>
            <person name="Guo Y."/>
        </authorList>
    </citation>
    <scope>NUCLEOTIDE SEQUENCE [LARGE SCALE GENOMIC DNA]</scope>
    <source>
        <strain evidence="1 2">R39</strain>
        <plasmid evidence="1 2">unnamed</plasmid>
    </source>
</reference>
<evidence type="ECO:0000313" key="2">
    <source>
        <dbReference type="Proteomes" id="UP001234798"/>
    </source>
</evidence>
<dbReference type="Proteomes" id="UP001234798">
    <property type="component" value="Plasmid unnamed"/>
</dbReference>
<keyword evidence="1" id="KW-0614">Plasmid</keyword>
<name>A0ABY9MAH0_9BURK</name>
<evidence type="ECO:0000313" key="1">
    <source>
        <dbReference type="EMBL" id="WMD24021.1"/>
    </source>
</evidence>
<proteinExistence type="predicted"/>
<evidence type="ECO:0008006" key="3">
    <source>
        <dbReference type="Google" id="ProtNLM"/>
    </source>
</evidence>
<sequence>MPEFKRVIEACQPYVRSDKRGFSDAFAFSNALKTLGLPLGGAPDRVDLDLRTVASQLIGACQSTVQQRTHFCPLDLAGELPRLEFGTATVRSFSREELAMAFEVDRVAAHHPSGKLDLESLCQLQWLVVREEILVRDSPSGRASPFFEEPFNPDWGAVHPHENGWPEAVADAVFFLLLAPWERWTAMPRTNIFGFQIPWIYTVDSDPFKLPAEPPSADNLTFSPEFWTDRWGGEHEVEAPARVGFYEAVFEELPLMNQSAWASVQLAQTSPLFDTPVQHFLVRAFQANGVDEFLAHITAIEAAVGHVDDHRPRKDRANPRARMKSTERVAVRLAALVGDGDAAAQFRQIFDLRSAFIHGRADLNPISTKERLTARSLARRAARGLVDLAVGQPLTREVALEQLLEDGIQLTARPTSA</sequence>
<accession>A0ABY9MAH0</accession>
<geneLocation type="plasmid" evidence="1 2">
    <name>unnamed</name>
</geneLocation>
<protein>
    <recommendedName>
        <fullName evidence="3">Apea-like HEPN domain-containing protein</fullName>
    </recommendedName>
</protein>
<dbReference type="EMBL" id="CP132977">
    <property type="protein sequence ID" value="WMD24021.1"/>
    <property type="molecule type" value="Genomic_DNA"/>
</dbReference>